<reference evidence="1" key="1">
    <citation type="journal article" date="2014" name="Int. J. Syst. Evol. Microbiol.">
        <title>Complete genome sequence of Corynebacterium casei LMG S-19264T (=DSM 44701T), isolated from a smear-ripened cheese.</title>
        <authorList>
            <consortium name="US DOE Joint Genome Institute (JGI-PGF)"/>
            <person name="Walter F."/>
            <person name="Albersmeier A."/>
            <person name="Kalinowski J."/>
            <person name="Ruckert C."/>
        </authorList>
    </citation>
    <scope>NUCLEOTIDE SEQUENCE</scope>
    <source>
        <strain evidence="1">CGMCC 1.3617</strain>
    </source>
</reference>
<sequence>MDGAYVSAMAALAGSAIGALASITTSWLNQATQTRAAQRALDRSRREALYGDFIREASRLFVDAFENELEDPAKLVNLYALMSTMRLFGSPRTVDEAERVLNRIGAAYFAPNRELHDFSNITHHGELDPLAAFSEACRDEMLRQRI</sequence>
<protein>
    <submittedName>
        <fullName evidence="1">Uncharacterized protein</fullName>
    </submittedName>
</protein>
<organism evidence="1 2">
    <name type="scientific">Neoroseomonas lacus</name>
    <dbReference type="NCBI Taxonomy" id="287609"/>
    <lineage>
        <taxon>Bacteria</taxon>
        <taxon>Pseudomonadati</taxon>
        <taxon>Pseudomonadota</taxon>
        <taxon>Alphaproteobacteria</taxon>
        <taxon>Acetobacterales</taxon>
        <taxon>Acetobacteraceae</taxon>
        <taxon>Neoroseomonas</taxon>
    </lineage>
</organism>
<accession>A0A917NZX0</accession>
<proteinExistence type="predicted"/>
<reference evidence="1" key="2">
    <citation type="submission" date="2020-09" db="EMBL/GenBank/DDBJ databases">
        <authorList>
            <person name="Sun Q."/>
            <person name="Zhou Y."/>
        </authorList>
    </citation>
    <scope>NUCLEOTIDE SEQUENCE</scope>
    <source>
        <strain evidence="1">CGMCC 1.3617</strain>
    </source>
</reference>
<name>A0A917NZX0_9PROT</name>
<dbReference type="EMBL" id="BMKW01000019">
    <property type="protein sequence ID" value="GGJ40597.1"/>
    <property type="molecule type" value="Genomic_DNA"/>
</dbReference>
<dbReference type="RefSeq" id="WP_188972979.1">
    <property type="nucleotide sequence ID" value="NZ_BMKW01000019.1"/>
</dbReference>
<evidence type="ECO:0000313" key="1">
    <source>
        <dbReference type="EMBL" id="GGJ40597.1"/>
    </source>
</evidence>
<evidence type="ECO:0000313" key="2">
    <source>
        <dbReference type="Proteomes" id="UP000661507"/>
    </source>
</evidence>
<dbReference type="Proteomes" id="UP000661507">
    <property type="component" value="Unassembled WGS sequence"/>
</dbReference>
<keyword evidence="2" id="KW-1185">Reference proteome</keyword>
<comment type="caution">
    <text evidence="1">The sequence shown here is derived from an EMBL/GenBank/DDBJ whole genome shotgun (WGS) entry which is preliminary data.</text>
</comment>
<gene>
    <name evidence="1" type="ORF">GCM10011320_55360</name>
</gene>
<dbReference type="AlphaFoldDB" id="A0A917NZX0"/>